<dbReference type="InterPro" id="IPR043128">
    <property type="entry name" value="Rev_trsase/Diguanyl_cyclase"/>
</dbReference>
<keyword evidence="5" id="KW-1185">Reference proteome</keyword>
<dbReference type="InParanoid" id="E2A1U0"/>
<name>E2A1U0_CAMFO</name>
<sequence length="158" mass="18095">PENARKVQSFLGLCGYFRKFFPSYSTVARSLSNLLKMDARFQFGAAERNAFERLKVMLSERPVLSLFRVGAKTELHADASMYVFGAKLLQKDSTDQMLHPVYYASKTTPAEEKYSSYELKVLAIVKALKRFHAYLLGIKFKIITDCRAFAQTMTKRDL</sequence>
<dbReference type="SUPFAM" id="SSF56672">
    <property type="entry name" value="DNA/RNA polymerases"/>
    <property type="match status" value="1"/>
</dbReference>
<dbReference type="InterPro" id="IPR041577">
    <property type="entry name" value="RT_RNaseH_2"/>
</dbReference>
<feature type="non-terminal residue" evidence="4">
    <location>
        <position position="158"/>
    </location>
</feature>
<dbReference type="OrthoDB" id="7699516at2759"/>
<proteinExistence type="predicted"/>
<dbReference type="GO" id="GO:0003964">
    <property type="term" value="F:RNA-directed DNA polymerase activity"/>
    <property type="evidence" value="ECO:0007669"/>
    <property type="project" value="UniProtKB-EC"/>
</dbReference>
<reference evidence="4 5" key="1">
    <citation type="journal article" date="2010" name="Science">
        <title>Genomic comparison of the ants Camponotus floridanus and Harpegnathos saltator.</title>
        <authorList>
            <person name="Bonasio R."/>
            <person name="Zhang G."/>
            <person name="Ye C."/>
            <person name="Mutti N.S."/>
            <person name="Fang X."/>
            <person name="Qin N."/>
            <person name="Donahue G."/>
            <person name="Yang P."/>
            <person name="Li Q."/>
            <person name="Li C."/>
            <person name="Zhang P."/>
            <person name="Huang Z."/>
            <person name="Berger S.L."/>
            <person name="Reinberg D."/>
            <person name="Wang J."/>
            <person name="Liebig J."/>
        </authorList>
    </citation>
    <scope>NUCLEOTIDE SEQUENCE [LARGE SCALE GENOMIC DNA]</scope>
    <source>
        <strain evidence="5">C129</strain>
    </source>
</reference>
<evidence type="ECO:0000256" key="1">
    <source>
        <dbReference type="ARBA" id="ARBA00012493"/>
    </source>
</evidence>
<dbReference type="EMBL" id="GL435805">
    <property type="protein sequence ID" value="EFN72599.1"/>
    <property type="molecule type" value="Genomic_DNA"/>
</dbReference>
<accession>E2A1U0</accession>
<dbReference type="InterPro" id="IPR050951">
    <property type="entry name" value="Retrovirus_Pol_polyprotein"/>
</dbReference>
<dbReference type="AlphaFoldDB" id="E2A1U0"/>
<evidence type="ECO:0000256" key="2">
    <source>
        <dbReference type="ARBA" id="ARBA00023268"/>
    </source>
</evidence>
<dbReference type="EC" id="2.7.7.49" evidence="1"/>
<evidence type="ECO:0000313" key="5">
    <source>
        <dbReference type="Proteomes" id="UP000000311"/>
    </source>
</evidence>
<organism evidence="5">
    <name type="scientific">Camponotus floridanus</name>
    <name type="common">Florida carpenter ant</name>
    <dbReference type="NCBI Taxonomy" id="104421"/>
    <lineage>
        <taxon>Eukaryota</taxon>
        <taxon>Metazoa</taxon>
        <taxon>Ecdysozoa</taxon>
        <taxon>Arthropoda</taxon>
        <taxon>Hexapoda</taxon>
        <taxon>Insecta</taxon>
        <taxon>Pterygota</taxon>
        <taxon>Neoptera</taxon>
        <taxon>Endopterygota</taxon>
        <taxon>Hymenoptera</taxon>
        <taxon>Apocrita</taxon>
        <taxon>Aculeata</taxon>
        <taxon>Formicoidea</taxon>
        <taxon>Formicidae</taxon>
        <taxon>Formicinae</taxon>
        <taxon>Camponotus</taxon>
    </lineage>
</organism>
<feature type="domain" description="Reverse transcriptase/retrotransposon-derived protein RNase H-like" evidence="3">
    <location>
        <begin position="45"/>
        <end position="142"/>
    </location>
</feature>
<feature type="non-terminal residue" evidence="4">
    <location>
        <position position="1"/>
    </location>
</feature>
<dbReference type="STRING" id="104421.E2A1U0"/>
<protein>
    <recommendedName>
        <fullName evidence="1">RNA-directed DNA polymerase</fullName>
        <ecNumber evidence="1">2.7.7.49</ecNumber>
    </recommendedName>
</protein>
<keyword evidence="2" id="KW-0511">Multifunctional enzyme</keyword>
<dbReference type="Gene3D" id="3.30.70.270">
    <property type="match status" value="1"/>
</dbReference>
<evidence type="ECO:0000313" key="4">
    <source>
        <dbReference type="EMBL" id="EFN72599.1"/>
    </source>
</evidence>
<evidence type="ECO:0000259" key="3">
    <source>
        <dbReference type="Pfam" id="PF17919"/>
    </source>
</evidence>
<dbReference type="PANTHER" id="PTHR37984:SF5">
    <property type="entry name" value="PROTEIN NYNRIN-LIKE"/>
    <property type="match status" value="1"/>
</dbReference>
<dbReference type="FunFam" id="3.30.70.270:FF:000020">
    <property type="entry name" value="Transposon Tf2-6 polyprotein-like Protein"/>
    <property type="match status" value="1"/>
</dbReference>
<dbReference type="Proteomes" id="UP000000311">
    <property type="component" value="Unassembled WGS sequence"/>
</dbReference>
<dbReference type="InterPro" id="IPR043502">
    <property type="entry name" value="DNA/RNA_pol_sf"/>
</dbReference>
<gene>
    <name evidence="4" type="ORF">EAG_02312</name>
</gene>
<dbReference type="PANTHER" id="PTHR37984">
    <property type="entry name" value="PROTEIN CBG26694"/>
    <property type="match status" value="1"/>
</dbReference>
<dbReference type="Pfam" id="PF17919">
    <property type="entry name" value="RT_RNaseH_2"/>
    <property type="match status" value="1"/>
</dbReference>
<dbReference type="OMA" id="PISTHWI"/>